<dbReference type="GO" id="GO:0005829">
    <property type="term" value="C:cytosol"/>
    <property type="evidence" value="ECO:0007669"/>
    <property type="project" value="TreeGrafter"/>
</dbReference>
<dbReference type="InterPro" id="IPR002821">
    <property type="entry name" value="Hydantoinase_A"/>
</dbReference>
<protein>
    <submittedName>
        <fullName evidence="5">Hydantoin utilization protein A</fullName>
    </submittedName>
</protein>
<dbReference type="RefSeq" id="WP_009804160.1">
    <property type="nucleotide sequence ID" value="NZ_AAMO01000009.1"/>
</dbReference>
<dbReference type="InterPro" id="IPR045079">
    <property type="entry name" value="Oxoprolinase-like"/>
</dbReference>
<dbReference type="GO" id="GO:0006749">
    <property type="term" value="P:glutathione metabolic process"/>
    <property type="evidence" value="ECO:0007669"/>
    <property type="project" value="TreeGrafter"/>
</dbReference>
<comment type="caution">
    <text evidence="5">The sequence shown here is derived from an EMBL/GenBank/DDBJ whole genome shotgun (WGS) entry which is preliminary data.</text>
</comment>
<feature type="domain" description="Hydantoinase A/oxoprolinase" evidence="2">
    <location>
        <begin position="205"/>
        <end position="490"/>
    </location>
</feature>
<proteinExistence type="predicted"/>
<gene>
    <name evidence="5" type="ORF">OB2597_21096</name>
</gene>
<sequence>MFKIGVDIGGTFTDFAVWRSGEDTYAQIGSHKLSSSRPNYAEAVVDGLSEIARAYGISGEDDLLVVHGTTVSTNAIIERSQPPVALLTTAGYRDILELARLRLDKPVDLFNRRHPPLTSRENVYEVPERILSDGTVDTPLDTDAVLAAARKAMAEGIRSFAVCFLHSYRSPRHEKQAAELLRDTFPEVDVVASHEVWPQQSEYERAVLTLLNTYVKDIMSIYLREIEDYLARTFPRARLLVMKSNGGAMSSQEARALPVHTLLSGPAAGVTGAYELARKLDAGSVLTMDMGGTSTDVSLVQPDRVPITAQAEVGDFPLLLPVTAVEALGAGGGSVIWLDEGTLKVGPHSAGSVPGPACYGKGGTLPTLSDAYLVNGYLPETGLLGGQLPLSKDRAVASLEDIGRATGAGPDDVADAAIAVATSNMLARTLPFLARLGVEPSELTLMIFGGAGGIHGPLLADELGLRQVLVPRLPSVFCAYGCLVADLVHDAVQSVRGRNLDGRELFSTFQRLQEDGTAWVHDQSSTLTRTLHFAEMRYAAQAFTISVEVTDLVERQADHSSYSDAFHAEHQRLFDHHNPEAPVVIDELRTRSIGDQSKPGAGTGTSETRAHPEPVSRREIRFGGDTIARCAVYERAALTDTTAIRGPAIIEQDVATILVPPSFTARVGALGDLWLKNEV</sequence>
<reference evidence="5 6" key="1">
    <citation type="journal article" date="2010" name="J. Bacteriol.">
        <title>Genome sequences of Oceanicola granulosus HTCC2516(T) and Oceanicola batsensis HTCC2597(TDelta).</title>
        <authorList>
            <person name="Thrash J.C."/>
            <person name="Cho J.C."/>
            <person name="Vergin K.L."/>
            <person name="Giovannoni S.J."/>
        </authorList>
    </citation>
    <scope>NUCLEOTIDE SEQUENCE [LARGE SCALE GENOMIC DNA]</scope>
    <source>
        <strain evidence="6">ATCC BAA-863 / DSM 15984 / KCTC 12145 / HTCC2597</strain>
    </source>
</reference>
<accession>A3U1H9</accession>
<dbReference type="InterPro" id="IPR049517">
    <property type="entry name" value="ACX-like_C"/>
</dbReference>
<dbReference type="Proteomes" id="UP000004318">
    <property type="component" value="Unassembled WGS sequence"/>
</dbReference>
<evidence type="ECO:0000256" key="1">
    <source>
        <dbReference type="SAM" id="MobiDB-lite"/>
    </source>
</evidence>
<feature type="domain" description="Hydantoinase/oxoprolinase N-terminal" evidence="3">
    <location>
        <begin position="3"/>
        <end position="184"/>
    </location>
</feature>
<dbReference type="PANTHER" id="PTHR11365">
    <property type="entry name" value="5-OXOPROLINASE RELATED"/>
    <property type="match status" value="1"/>
</dbReference>
<keyword evidence="6" id="KW-1185">Reference proteome</keyword>
<dbReference type="EMBL" id="AAMO01000009">
    <property type="protein sequence ID" value="EAQ02162.1"/>
    <property type="molecule type" value="Genomic_DNA"/>
</dbReference>
<dbReference type="AlphaFoldDB" id="A3U1H9"/>
<dbReference type="STRING" id="252305.OB2597_21096"/>
<evidence type="ECO:0000313" key="5">
    <source>
        <dbReference type="EMBL" id="EAQ02162.1"/>
    </source>
</evidence>
<feature type="compositionally biased region" description="Basic and acidic residues" evidence="1">
    <location>
        <begin position="608"/>
        <end position="618"/>
    </location>
</feature>
<dbReference type="Pfam" id="PF05378">
    <property type="entry name" value="Hydant_A_N"/>
    <property type="match status" value="1"/>
</dbReference>
<dbReference type="Pfam" id="PF01968">
    <property type="entry name" value="Hydantoinase_A"/>
    <property type="match status" value="1"/>
</dbReference>
<feature type="domain" description="Acetophenone carboxylase-like C-terminal" evidence="4">
    <location>
        <begin position="525"/>
        <end position="667"/>
    </location>
</feature>
<evidence type="ECO:0000313" key="6">
    <source>
        <dbReference type="Proteomes" id="UP000004318"/>
    </source>
</evidence>
<dbReference type="HOGENOM" id="CLU_002157_1_2_5"/>
<evidence type="ECO:0000259" key="4">
    <source>
        <dbReference type="Pfam" id="PF19278"/>
    </source>
</evidence>
<dbReference type="OrthoDB" id="9759608at2"/>
<name>A3U1H9_PSEBH</name>
<dbReference type="GO" id="GO:0017168">
    <property type="term" value="F:5-oxoprolinase (ATP-hydrolyzing) activity"/>
    <property type="evidence" value="ECO:0007669"/>
    <property type="project" value="TreeGrafter"/>
</dbReference>
<dbReference type="Pfam" id="PF19278">
    <property type="entry name" value="Hydant_A_C"/>
    <property type="match status" value="1"/>
</dbReference>
<evidence type="ECO:0000259" key="2">
    <source>
        <dbReference type="Pfam" id="PF01968"/>
    </source>
</evidence>
<dbReference type="InterPro" id="IPR008040">
    <property type="entry name" value="Hydant_A_N"/>
</dbReference>
<feature type="region of interest" description="Disordered" evidence="1">
    <location>
        <begin position="589"/>
        <end position="618"/>
    </location>
</feature>
<organism evidence="5 6">
    <name type="scientific">Pseudooceanicola batsensis (strain ATCC BAA-863 / DSM 15984 / KCTC 12145 / HTCC2597)</name>
    <name type="common">Oceanicola batsensis</name>
    <dbReference type="NCBI Taxonomy" id="252305"/>
    <lineage>
        <taxon>Bacteria</taxon>
        <taxon>Pseudomonadati</taxon>
        <taxon>Pseudomonadota</taxon>
        <taxon>Alphaproteobacteria</taxon>
        <taxon>Rhodobacterales</taxon>
        <taxon>Paracoccaceae</taxon>
        <taxon>Pseudooceanicola</taxon>
    </lineage>
</organism>
<dbReference type="PANTHER" id="PTHR11365:SF23">
    <property type="entry name" value="HYPOTHETICAL 5-OXOPROLINASE (EUROFUNG)-RELATED"/>
    <property type="match status" value="1"/>
</dbReference>
<evidence type="ECO:0000259" key="3">
    <source>
        <dbReference type="Pfam" id="PF05378"/>
    </source>
</evidence>